<feature type="signal peptide" evidence="2">
    <location>
        <begin position="1"/>
        <end position="23"/>
    </location>
</feature>
<gene>
    <name evidence="3" type="ORF">GCM10009539_49820</name>
</gene>
<name>A0ABP3ECJ2_9ACTN</name>
<feature type="transmembrane region" description="Helical" evidence="1">
    <location>
        <begin position="326"/>
        <end position="350"/>
    </location>
</feature>
<evidence type="ECO:0000313" key="4">
    <source>
        <dbReference type="Proteomes" id="UP001500967"/>
    </source>
</evidence>
<comment type="caution">
    <text evidence="3">The sequence shown here is derived from an EMBL/GenBank/DDBJ whole genome shotgun (WGS) entry which is preliminary data.</text>
</comment>
<accession>A0ABP3ECJ2</accession>
<dbReference type="RefSeq" id="WP_344651316.1">
    <property type="nucleotide sequence ID" value="NZ_BAAAGX010000018.1"/>
</dbReference>
<evidence type="ECO:0000313" key="3">
    <source>
        <dbReference type="EMBL" id="GAA0258515.1"/>
    </source>
</evidence>
<organism evidence="3 4">
    <name type="scientific">Cryptosporangium japonicum</name>
    <dbReference type="NCBI Taxonomy" id="80872"/>
    <lineage>
        <taxon>Bacteria</taxon>
        <taxon>Bacillati</taxon>
        <taxon>Actinomycetota</taxon>
        <taxon>Actinomycetes</taxon>
        <taxon>Cryptosporangiales</taxon>
        <taxon>Cryptosporangiaceae</taxon>
        <taxon>Cryptosporangium</taxon>
    </lineage>
</organism>
<sequence length="373" mass="38627">MRGRAALLTALLAVGLAGTSAAAAETGTRTSYGAPSTRCTVTDPRLDSISGMATTRGALYVVNDTAPVTVWQLDDRCRAIRQTILTLPSAHDPRATLRSSGEKAVDLEDVGVAADGALWLADTGGNTSSRTVASLYRWVPGRTLDSARAGTPVTRDNPIPLVNAVSRYDVRYPDGPQDVEAVLPTLTGRLVLVSKVRNGVAAVYETSVPLEPVSTLHRVGTLDLRPLLPGRALSVTGGAVSPDGVRFVLRTPGVALEWDAPDGDVAGALSSGVPRHVTLPKAAQGEAITYTDDGSALLTGGEQLPAPIGRVTITRTPGPARAFGPVFPPVVLAGAGASALLVVGLGVLAWRRRTAAPGPEPVVVEEREPAMAR</sequence>
<protein>
    <submittedName>
        <fullName evidence="3">Uncharacterized protein</fullName>
    </submittedName>
</protein>
<proteinExistence type="predicted"/>
<evidence type="ECO:0000256" key="1">
    <source>
        <dbReference type="SAM" id="Phobius"/>
    </source>
</evidence>
<keyword evidence="1" id="KW-0812">Transmembrane</keyword>
<keyword evidence="1" id="KW-1133">Transmembrane helix</keyword>
<keyword evidence="4" id="KW-1185">Reference proteome</keyword>
<dbReference type="SUPFAM" id="SSF63829">
    <property type="entry name" value="Calcium-dependent phosphotriesterase"/>
    <property type="match status" value="1"/>
</dbReference>
<reference evidence="4" key="1">
    <citation type="journal article" date="2019" name="Int. J. Syst. Evol. Microbiol.">
        <title>The Global Catalogue of Microorganisms (GCM) 10K type strain sequencing project: providing services to taxonomists for standard genome sequencing and annotation.</title>
        <authorList>
            <consortium name="The Broad Institute Genomics Platform"/>
            <consortium name="The Broad Institute Genome Sequencing Center for Infectious Disease"/>
            <person name="Wu L."/>
            <person name="Ma J."/>
        </authorList>
    </citation>
    <scope>NUCLEOTIDE SEQUENCE [LARGE SCALE GENOMIC DNA]</scope>
    <source>
        <strain evidence="4">JCM 10425</strain>
    </source>
</reference>
<feature type="chain" id="PRO_5046925412" evidence="2">
    <location>
        <begin position="24"/>
        <end position="373"/>
    </location>
</feature>
<evidence type="ECO:0000256" key="2">
    <source>
        <dbReference type="SAM" id="SignalP"/>
    </source>
</evidence>
<keyword evidence="1" id="KW-0472">Membrane</keyword>
<dbReference type="Proteomes" id="UP001500967">
    <property type="component" value="Unassembled WGS sequence"/>
</dbReference>
<keyword evidence="2" id="KW-0732">Signal</keyword>
<dbReference type="EMBL" id="BAAAGX010000018">
    <property type="protein sequence ID" value="GAA0258515.1"/>
    <property type="molecule type" value="Genomic_DNA"/>
</dbReference>